<dbReference type="Proteomes" id="UP000442105">
    <property type="component" value="Unassembled WGS sequence"/>
</dbReference>
<accession>A0AA90UHL3</accession>
<organism evidence="1 2">
    <name type="scientific">Segatella copri</name>
    <dbReference type="NCBI Taxonomy" id="165179"/>
    <lineage>
        <taxon>Bacteria</taxon>
        <taxon>Pseudomonadati</taxon>
        <taxon>Bacteroidota</taxon>
        <taxon>Bacteroidia</taxon>
        <taxon>Bacteroidales</taxon>
        <taxon>Prevotellaceae</taxon>
        <taxon>Segatella</taxon>
    </lineage>
</organism>
<dbReference type="RefSeq" id="WP_153128988.1">
    <property type="nucleotide sequence ID" value="NZ_VZCW01000302.1"/>
</dbReference>
<dbReference type="AlphaFoldDB" id="A0AA90UHL3"/>
<proteinExistence type="predicted"/>
<name>A0AA90UHL3_9BACT</name>
<gene>
    <name evidence="1" type="ORF">F7D95_11765</name>
</gene>
<sequence length="81" mass="9413">MSKANNRAAADTFGCRSWRFLKKLLPLPTGRDNARVTNEFLTLRSSLFTYEHDRETTENCFLCLRKKNGKAGDMRREKSQL</sequence>
<protein>
    <submittedName>
        <fullName evidence="1">Uncharacterized protein</fullName>
    </submittedName>
</protein>
<dbReference type="EMBL" id="VZCW01000302">
    <property type="protein sequence ID" value="MQN13462.1"/>
    <property type="molecule type" value="Genomic_DNA"/>
</dbReference>
<comment type="caution">
    <text evidence="1">The sequence shown here is derived from an EMBL/GenBank/DDBJ whole genome shotgun (WGS) entry which is preliminary data.</text>
</comment>
<evidence type="ECO:0000313" key="1">
    <source>
        <dbReference type="EMBL" id="MQN13462.1"/>
    </source>
</evidence>
<reference evidence="2" key="1">
    <citation type="submission" date="2019-09" db="EMBL/GenBank/DDBJ databases">
        <title>Distinct polysaccharide growth profiles of human intestinal Prevotella copri isolates.</title>
        <authorList>
            <person name="Fehlner-Peach H."/>
            <person name="Magnabosco C."/>
            <person name="Raghavan V."/>
            <person name="Scher J.U."/>
            <person name="Tett A."/>
            <person name="Cox L.M."/>
            <person name="Gottsegen C."/>
            <person name="Watters A."/>
            <person name="Wiltshire- Gordon J.D."/>
            <person name="Segata N."/>
            <person name="Bonneau R."/>
            <person name="Littman D.R."/>
        </authorList>
    </citation>
    <scope>NUCLEOTIDE SEQUENCE [LARGE SCALE GENOMIC DNA]</scope>
    <source>
        <strain evidence="2">iAQ1179</strain>
    </source>
</reference>
<evidence type="ECO:0000313" key="2">
    <source>
        <dbReference type="Proteomes" id="UP000442105"/>
    </source>
</evidence>